<evidence type="ECO:0000313" key="6">
    <source>
        <dbReference type="Proteomes" id="UP001185069"/>
    </source>
</evidence>
<dbReference type="Gene3D" id="3.40.50.720">
    <property type="entry name" value="NAD(P)-binding Rossmann-like Domain"/>
    <property type="match status" value="1"/>
</dbReference>
<dbReference type="InterPro" id="IPR050463">
    <property type="entry name" value="Gfo/Idh/MocA_oxidrdct_glycsds"/>
</dbReference>
<dbReference type="RefSeq" id="WP_309797668.1">
    <property type="nucleotide sequence ID" value="NZ_BAAAHY010000005.1"/>
</dbReference>
<gene>
    <name evidence="5" type="ORF">JOE69_001623</name>
</gene>
<dbReference type="InterPro" id="IPR055170">
    <property type="entry name" value="GFO_IDH_MocA-like_dom"/>
</dbReference>
<proteinExistence type="predicted"/>
<dbReference type="SUPFAM" id="SSF51735">
    <property type="entry name" value="NAD(P)-binding Rossmann-fold domains"/>
    <property type="match status" value="1"/>
</dbReference>
<organism evidence="5 6">
    <name type="scientific">Arthrobacter russicus</name>
    <dbReference type="NCBI Taxonomy" id="172040"/>
    <lineage>
        <taxon>Bacteria</taxon>
        <taxon>Bacillati</taxon>
        <taxon>Actinomycetota</taxon>
        <taxon>Actinomycetes</taxon>
        <taxon>Micrococcales</taxon>
        <taxon>Micrococcaceae</taxon>
        <taxon>Arthrobacter</taxon>
    </lineage>
</organism>
<dbReference type="PANTHER" id="PTHR43818:SF11">
    <property type="entry name" value="BCDNA.GH03377"/>
    <property type="match status" value="1"/>
</dbReference>
<dbReference type="EMBL" id="JAVDQF010000001">
    <property type="protein sequence ID" value="MDR6269385.1"/>
    <property type="molecule type" value="Genomic_DNA"/>
</dbReference>
<dbReference type="Gene3D" id="3.30.360.10">
    <property type="entry name" value="Dihydrodipicolinate Reductase, domain 2"/>
    <property type="match status" value="1"/>
</dbReference>
<sequence>MSALGVAVIGHGFMGRAHSAAWRNAGAAFGLPHYRQQVLVGRSADAVAAAAAAWGWQESATDWRAVLARDDIQIVDICTPGWAHAEIAIAALRAGKHVIVEKPLANSVDEAEQMVEVAAAAARRGVFSMVGFNYRRVPAIALARELIAAGRLGTVRQVRASYLQDWLADDNAPMSWRLRAETAGSGALGDIASHAVDLVQFVLTEQVMEASGALRTFVPQRPGGAGGAEEVTVDDAVWANLRLSGGASASIEASRIATGRKNSLHLEIYGSRGALRFDLERLNELEFFDAMDPLAEQGFRRILVTEPEHPYLKAWWPQGHILGWEHSFSHQVRDFLDCIDQGRAPSPSFAEGLQVQRVLGAIAESSDRNGIRIAV</sequence>
<feature type="domain" description="Gfo/Idh/MocA-like oxidoreductase N-terminal" evidence="3">
    <location>
        <begin position="5"/>
        <end position="123"/>
    </location>
</feature>
<accession>A0ABU1JAE0</accession>
<dbReference type="InterPro" id="IPR036291">
    <property type="entry name" value="NAD(P)-bd_dom_sf"/>
</dbReference>
<keyword evidence="1" id="KW-0560">Oxidoreductase</keyword>
<keyword evidence="6" id="KW-1185">Reference proteome</keyword>
<dbReference type="PANTHER" id="PTHR43818">
    <property type="entry name" value="BCDNA.GH03377"/>
    <property type="match status" value="1"/>
</dbReference>
<dbReference type="SUPFAM" id="SSF55347">
    <property type="entry name" value="Glyceraldehyde-3-phosphate dehydrogenase-like, C-terminal domain"/>
    <property type="match status" value="1"/>
</dbReference>
<feature type="domain" description="GFO/IDH/MocA-like oxidoreductase" evidence="4">
    <location>
        <begin position="142"/>
        <end position="276"/>
    </location>
</feature>
<evidence type="ECO:0000259" key="3">
    <source>
        <dbReference type="Pfam" id="PF01408"/>
    </source>
</evidence>
<dbReference type="Pfam" id="PF01408">
    <property type="entry name" value="GFO_IDH_MocA"/>
    <property type="match status" value="1"/>
</dbReference>
<dbReference type="Pfam" id="PF22725">
    <property type="entry name" value="GFO_IDH_MocA_C3"/>
    <property type="match status" value="1"/>
</dbReference>
<dbReference type="Proteomes" id="UP001185069">
    <property type="component" value="Unassembled WGS sequence"/>
</dbReference>
<comment type="caution">
    <text evidence="5">The sequence shown here is derived from an EMBL/GenBank/DDBJ whole genome shotgun (WGS) entry which is preliminary data.</text>
</comment>
<name>A0ABU1JAE0_9MICC</name>
<evidence type="ECO:0000256" key="1">
    <source>
        <dbReference type="ARBA" id="ARBA00023002"/>
    </source>
</evidence>
<evidence type="ECO:0000259" key="4">
    <source>
        <dbReference type="Pfam" id="PF22725"/>
    </source>
</evidence>
<protein>
    <submittedName>
        <fullName evidence="5">Dehydrogenase</fullName>
    </submittedName>
</protein>
<reference evidence="5 6" key="1">
    <citation type="submission" date="2023-07" db="EMBL/GenBank/DDBJ databases">
        <title>Sequencing the genomes of 1000 actinobacteria strains.</title>
        <authorList>
            <person name="Klenk H.-P."/>
        </authorList>
    </citation>
    <scope>NUCLEOTIDE SEQUENCE [LARGE SCALE GENOMIC DNA]</scope>
    <source>
        <strain evidence="5 6">DSM 14555</strain>
    </source>
</reference>
<evidence type="ECO:0000256" key="2">
    <source>
        <dbReference type="ARBA" id="ARBA00023027"/>
    </source>
</evidence>
<keyword evidence="2" id="KW-0520">NAD</keyword>
<dbReference type="InterPro" id="IPR000683">
    <property type="entry name" value="Gfo/Idh/MocA-like_OxRdtase_N"/>
</dbReference>
<evidence type="ECO:0000313" key="5">
    <source>
        <dbReference type="EMBL" id="MDR6269385.1"/>
    </source>
</evidence>